<gene>
    <name evidence="9" type="ORF">GCM10009810_28420</name>
</gene>
<dbReference type="InterPro" id="IPR051791">
    <property type="entry name" value="Pra-immunoreactive"/>
</dbReference>
<feature type="region of interest" description="Disordered" evidence="6">
    <location>
        <begin position="1"/>
        <end position="111"/>
    </location>
</feature>
<proteinExistence type="predicted"/>
<keyword evidence="3 7" id="KW-0812">Transmembrane</keyword>
<evidence type="ECO:0000313" key="10">
    <source>
        <dbReference type="Proteomes" id="UP001501475"/>
    </source>
</evidence>
<evidence type="ECO:0000256" key="4">
    <source>
        <dbReference type="ARBA" id="ARBA00022989"/>
    </source>
</evidence>
<dbReference type="PANTHER" id="PTHR36115:SF4">
    <property type="entry name" value="MEMBRANE PROTEIN"/>
    <property type="match status" value="1"/>
</dbReference>
<feature type="transmembrane region" description="Helical" evidence="7">
    <location>
        <begin position="242"/>
        <end position="261"/>
    </location>
</feature>
<evidence type="ECO:0000256" key="2">
    <source>
        <dbReference type="ARBA" id="ARBA00022475"/>
    </source>
</evidence>
<feature type="compositionally biased region" description="Pro residues" evidence="6">
    <location>
        <begin position="20"/>
        <end position="31"/>
    </location>
</feature>
<feature type="transmembrane region" description="Helical" evidence="7">
    <location>
        <begin position="146"/>
        <end position="167"/>
    </location>
</feature>
<comment type="caution">
    <text evidence="9">The sequence shown here is derived from an EMBL/GenBank/DDBJ whole genome shotgun (WGS) entry which is preliminary data.</text>
</comment>
<feature type="compositionally biased region" description="Pro residues" evidence="6">
    <location>
        <begin position="48"/>
        <end position="65"/>
    </location>
</feature>
<accession>A0ABN2KWJ6</accession>
<keyword evidence="4 7" id="KW-1133">Transmembrane helix</keyword>
<feature type="compositionally biased region" description="Pro residues" evidence="6">
    <location>
        <begin position="98"/>
        <end position="111"/>
    </location>
</feature>
<keyword evidence="5 7" id="KW-0472">Membrane</keyword>
<feature type="domain" description="RDD" evidence="8">
    <location>
        <begin position="136"/>
        <end position="276"/>
    </location>
</feature>
<dbReference type="Proteomes" id="UP001501475">
    <property type="component" value="Unassembled WGS sequence"/>
</dbReference>
<keyword evidence="10" id="KW-1185">Reference proteome</keyword>
<feature type="compositionally biased region" description="Low complexity" evidence="6">
    <location>
        <begin position="37"/>
        <end position="47"/>
    </location>
</feature>
<evidence type="ECO:0000259" key="8">
    <source>
        <dbReference type="Pfam" id="PF06271"/>
    </source>
</evidence>
<organism evidence="9 10">
    <name type="scientific">Nostocoides vanveenii</name>
    <dbReference type="NCBI Taxonomy" id="330835"/>
    <lineage>
        <taxon>Bacteria</taxon>
        <taxon>Bacillati</taxon>
        <taxon>Actinomycetota</taxon>
        <taxon>Actinomycetes</taxon>
        <taxon>Micrococcales</taxon>
        <taxon>Intrasporangiaceae</taxon>
        <taxon>Nostocoides</taxon>
    </lineage>
</organism>
<feature type="transmembrane region" description="Helical" evidence="7">
    <location>
        <begin position="179"/>
        <end position="205"/>
    </location>
</feature>
<evidence type="ECO:0000313" key="9">
    <source>
        <dbReference type="EMBL" id="GAA1768027.1"/>
    </source>
</evidence>
<reference evidence="9 10" key="1">
    <citation type="journal article" date="2019" name="Int. J. Syst. Evol. Microbiol.">
        <title>The Global Catalogue of Microorganisms (GCM) 10K type strain sequencing project: providing services to taxonomists for standard genome sequencing and annotation.</title>
        <authorList>
            <consortium name="The Broad Institute Genomics Platform"/>
            <consortium name="The Broad Institute Genome Sequencing Center for Infectious Disease"/>
            <person name="Wu L."/>
            <person name="Ma J."/>
        </authorList>
    </citation>
    <scope>NUCLEOTIDE SEQUENCE [LARGE SCALE GENOMIC DNA]</scope>
    <source>
        <strain evidence="9 10">JCM 15591</strain>
    </source>
</reference>
<evidence type="ECO:0000256" key="1">
    <source>
        <dbReference type="ARBA" id="ARBA00004651"/>
    </source>
</evidence>
<evidence type="ECO:0000256" key="3">
    <source>
        <dbReference type="ARBA" id="ARBA00022692"/>
    </source>
</evidence>
<dbReference type="InterPro" id="IPR010432">
    <property type="entry name" value="RDD"/>
</dbReference>
<dbReference type="PANTHER" id="PTHR36115">
    <property type="entry name" value="PROLINE-RICH ANTIGEN HOMOLOG-RELATED"/>
    <property type="match status" value="1"/>
</dbReference>
<feature type="compositionally biased region" description="Low complexity" evidence="6">
    <location>
        <begin position="70"/>
        <end position="97"/>
    </location>
</feature>
<dbReference type="EMBL" id="BAAAPN010000057">
    <property type="protein sequence ID" value="GAA1768027.1"/>
    <property type="molecule type" value="Genomic_DNA"/>
</dbReference>
<evidence type="ECO:0000256" key="7">
    <source>
        <dbReference type="SAM" id="Phobius"/>
    </source>
</evidence>
<comment type="subcellular location">
    <subcellularLocation>
        <location evidence="1">Cell membrane</location>
        <topology evidence="1">Multi-pass membrane protein</topology>
    </subcellularLocation>
</comment>
<sequence length="283" mass="28175">MSNTDPTAPDYGANVDPVFPQEPGPATPYPPASSSDSGMPAYPQAAAAPPPPPSGGSSGFPPPPSGGSSGYSTPPSGGSSGYSAPPAYGTPSDSGAAFPPPAYPPSGQPYGAPPMAPGSAYGAPGAVALPGGGTPPTMVTRLLARIIDAVLLGIVFSILGAVGLGGASMFSGSDTASSFAFGAWLSMMALFAVLSLAYEVVLIALRGATLGKQLMGIKVVQVDSGALPGWGPSLIRWGLPTVASFICSILSLVVYLSPFWADPTGRLRGYHDQAAKTVVVPAR</sequence>
<dbReference type="Pfam" id="PF06271">
    <property type="entry name" value="RDD"/>
    <property type="match status" value="1"/>
</dbReference>
<evidence type="ECO:0000256" key="5">
    <source>
        <dbReference type="ARBA" id="ARBA00023136"/>
    </source>
</evidence>
<keyword evidence="2" id="KW-1003">Cell membrane</keyword>
<evidence type="ECO:0000256" key="6">
    <source>
        <dbReference type="SAM" id="MobiDB-lite"/>
    </source>
</evidence>
<name>A0ABN2KWJ6_9MICO</name>
<dbReference type="RefSeq" id="WP_344067462.1">
    <property type="nucleotide sequence ID" value="NZ_BAAAPN010000057.1"/>
</dbReference>
<protein>
    <recommendedName>
        <fullName evidence="8">RDD domain-containing protein</fullName>
    </recommendedName>
</protein>